<proteinExistence type="predicted"/>
<organism evidence="2 3">
    <name type="scientific">Ramlibacter terrae</name>
    <dbReference type="NCBI Taxonomy" id="2732511"/>
    <lineage>
        <taxon>Bacteria</taxon>
        <taxon>Pseudomonadati</taxon>
        <taxon>Pseudomonadota</taxon>
        <taxon>Betaproteobacteria</taxon>
        <taxon>Burkholderiales</taxon>
        <taxon>Comamonadaceae</taxon>
        <taxon>Ramlibacter</taxon>
    </lineage>
</organism>
<keyword evidence="3" id="KW-1185">Reference proteome</keyword>
<accession>A0ABX6P0M5</accession>
<dbReference type="Proteomes" id="UP000500826">
    <property type="component" value="Chromosome"/>
</dbReference>
<dbReference type="EMBL" id="CP053418">
    <property type="protein sequence ID" value="QJW83227.1"/>
    <property type="molecule type" value="Genomic_DNA"/>
</dbReference>
<feature type="compositionally biased region" description="Low complexity" evidence="1">
    <location>
        <begin position="99"/>
        <end position="123"/>
    </location>
</feature>
<feature type="region of interest" description="Disordered" evidence="1">
    <location>
        <begin position="73"/>
        <end position="123"/>
    </location>
</feature>
<protein>
    <recommendedName>
        <fullName evidence="4">Alcohol dehydrogenase-like C-terminal domain-containing protein</fullName>
    </recommendedName>
</protein>
<name>A0ABX6P0M5_9BURK</name>
<evidence type="ECO:0000313" key="3">
    <source>
        <dbReference type="Proteomes" id="UP000500826"/>
    </source>
</evidence>
<evidence type="ECO:0000313" key="2">
    <source>
        <dbReference type="EMBL" id="QJW83227.1"/>
    </source>
</evidence>
<reference evidence="2 3" key="1">
    <citation type="submission" date="2020-05" db="EMBL/GenBank/DDBJ databases">
        <title>Ramlibacter rhizophilus sp. nov., isolated from rhizosphere soil of national flower Mugunghwa from South Korea.</title>
        <authorList>
            <person name="Zheng-Fei Y."/>
            <person name="Huan T."/>
        </authorList>
    </citation>
    <scope>NUCLEOTIDE SEQUENCE [LARGE SCALE GENOMIC DNA]</scope>
    <source>
        <strain evidence="2 3">H242</strain>
    </source>
</reference>
<evidence type="ECO:0000256" key="1">
    <source>
        <dbReference type="SAM" id="MobiDB-lite"/>
    </source>
</evidence>
<feature type="compositionally biased region" description="Polar residues" evidence="1">
    <location>
        <begin position="75"/>
        <end position="90"/>
    </location>
</feature>
<sequence length="123" mass="12642">MVVTRDYRFADAVQAHCGGADVIVDGLGAAGVDENIAAAATRCHWISLGRRAARCRRWSPIACWPSRCASRAPWCSTSSPRSGNCSSAPTASGRRWPTACCASPPSSASPRVGGPGARAAGVA</sequence>
<gene>
    <name evidence="2" type="ORF">HK414_28160</name>
</gene>
<evidence type="ECO:0008006" key="4">
    <source>
        <dbReference type="Google" id="ProtNLM"/>
    </source>
</evidence>